<keyword evidence="2" id="KW-1185">Reference proteome</keyword>
<dbReference type="GO" id="GO:0003676">
    <property type="term" value="F:nucleic acid binding"/>
    <property type="evidence" value="ECO:0007669"/>
    <property type="project" value="InterPro"/>
</dbReference>
<evidence type="ECO:0000313" key="1">
    <source>
        <dbReference type="EMBL" id="KAF9533454.1"/>
    </source>
</evidence>
<dbReference type="AlphaFoldDB" id="A0A9P6ERQ5"/>
<gene>
    <name evidence="1" type="ORF">CPB83DRAFT_902843</name>
</gene>
<reference evidence="1" key="1">
    <citation type="submission" date="2020-11" db="EMBL/GenBank/DDBJ databases">
        <authorList>
            <consortium name="DOE Joint Genome Institute"/>
            <person name="Ahrendt S."/>
            <person name="Riley R."/>
            <person name="Andreopoulos W."/>
            <person name="Labutti K."/>
            <person name="Pangilinan J."/>
            <person name="Ruiz-Duenas F.J."/>
            <person name="Barrasa J.M."/>
            <person name="Sanchez-Garcia M."/>
            <person name="Camarero S."/>
            <person name="Miyauchi S."/>
            <person name="Serrano A."/>
            <person name="Linde D."/>
            <person name="Babiker R."/>
            <person name="Drula E."/>
            <person name="Ayuso-Fernandez I."/>
            <person name="Pacheco R."/>
            <person name="Padilla G."/>
            <person name="Ferreira P."/>
            <person name="Barriuso J."/>
            <person name="Kellner H."/>
            <person name="Castanera R."/>
            <person name="Alfaro M."/>
            <person name="Ramirez L."/>
            <person name="Pisabarro A.G."/>
            <person name="Kuo A."/>
            <person name="Tritt A."/>
            <person name="Lipzen A."/>
            <person name="He G."/>
            <person name="Yan M."/>
            <person name="Ng V."/>
            <person name="Cullen D."/>
            <person name="Martin F."/>
            <person name="Rosso M.-N."/>
            <person name="Henrissat B."/>
            <person name="Hibbett D."/>
            <person name="Martinez A.T."/>
            <person name="Grigoriev I.V."/>
        </authorList>
    </citation>
    <scope>NUCLEOTIDE SEQUENCE</scope>
    <source>
        <strain evidence="1">CBS 506.95</strain>
    </source>
</reference>
<dbReference type="Proteomes" id="UP000807306">
    <property type="component" value="Unassembled WGS sequence"/>
</dbReference>
<dbReference type="EMBL" id="MU157828">
    <property type="protein sequence ID" value="KAF9533454.1"/>
    <property type="molecule type" value="Genomic_DNA"/>
</dbReference>
<sequence>MSRMVRAAFQAQETSKHILLRNLPRTSTPGDVRRALLRDGVQGVEKIEINYSHFRPTGKALLTMTTSKNSLSALTYFDRHGIRLAGVPVHAEAVYNTTSALVMGSGLEGDGPTAGHESGKTVTLSGLSGKKRLKDIWDMLEGFDVKQVLFSRLPPNKFSLFSRWIVKVNSESEAHRIVRKFHMTKSHGRHDGVRVRAEILY</sequence>
<evidence type="ECO:0008006" key="3">
    <source>
        <dbReference type="Google" id="ProtNLM"/>
    </source>
</evidence>
<organism evidence="1 2">
    <name type="scientific">Crepidotus variabilis</name>
    <dbReference type="NCBI Taxonomy" id="179855"/>
    <lineage>
        <taxon>Eukaryota</taxon>
        <taxon>Fungi</taxon>
        <taxon>Dikarya</taxon>
        <taxon>Basidiomycota</taxon>
        <taxon>Agaricomycotina</taxon>
        <taxon>Agaricomycetes</taxon>
        <taxon>Agaricomycetidae</taxon>
        <taxon>Agaricales</taxon>
        <taxon>Agaricineae</taxon>
        <taxon>Crepidotaceae</taxon>
        <taxon>Crepidotus</taxon>
    </lineage>
</organism>
<accession>A0A9P6ERQ5</accession>
<comment type="caution">
    <text evidence="1">The sequence shown here is derived from an EMBL/GenBank/DDBJ whole genome shotgun (WGS) entry which is preliminary data.</text>
</comment>
<dbReference type="SUPFAM" id="SSF54928">
    <property type="entry name" value="RNA-binding domain, RBD"/>
    <property type="match status" value="1"/>
</dbReference>
<protein>
    <recommendedName>
        <fullName evidence="3">RRM domain-containing protein</fullName>
    </recommendedName>
</protein>
<name>A0A9P6ERQ5_9AGAR</name>
<proteinExistence type="predicted"/>
<dbReference type="InterPro" id="IPR035979">
    <property type="entry name" value="RBD_domain_sf"/>
</dbReference>
<evidence type="ECO:0000313" key="2">
    <source>
        <dbReference type="Proteomes" id="UP000807306"/>
    </source>
</evidence>
<dbReference type="OrthoDB" id="5541797at2759"/>